<evidence type="ECO:0000313" key="8">
    <source>
        <dbReference type="EMBL" id="KAF9484805.1"/>
    </source>
</evidence>
<feature type="transmembrane region" description="Helical" evidence="7">
    <location>
        <begin position="197"/>
        <end position="217"/>
    </location>
</feature>
<comment type="similarity">
    <text evidence="2">Belongs to the UPF0014 family.</text>
</comment>
<dbReference type="Proteomes" id="UP000807469">
    <property type="component" value="Unassembled WGS sequence"/>
</dbReference>
<feature type="region of interest" description="Disordered" evidence="6">
    <location>
        <begin position="295"/>
        <end position="321"/>
    </location>
</feature>
<evidence type="ECO:0000313" key="9">
    <source>
        <dbReference type="Proteomes" id="UP000807469"/>
    </source>
</evidence>
<evidence type="ECO:0000256" key="1">
    <source>
        <dbReference type="ARBA" id="ARBA00004141"/>
    </source>
</evidence>
<feature type="transmembrane region" description="Helical" evidence="7">
    <location>
        <begin position="51"/>
        <end position="70"/>
    </location>
</feature>
<evidence type="ECO:0000256" key="7">
    <source>
        <dbReference type="SAM" id="Phobius"/>
    </source>
</evidence>
<keyword evidence="5 7" id="KW-0472">Membrane</keyword>
<feature type="transmembrane region" description="Helical" evidence="7">
    <location>
        <begin position="140"/>
        <end position="163"/>
    </location>
</feature>
<keyword evidence="4 7" id="KW-1133">Transmembrane helix</keyword>
<evidence type="ECO:0000256" key="5">
    <source>
        <dbReference type="ARBA" id="ARBA00023136"/>
    </source>
</evidence>
<keyword evidence="3 7" id="KW-0812">Transmembrane</keyword>
<dbReference type="Pfam" id="PF03649">
    <property type="entry name" value="UPF0014"/>
    <property type="match status" value="1"/>
</dbReference>
<evidence type="ECO:0000256" key="6">
    <source>
        <dbReference type="SAM" id="MobiDB-lite"/>
    </source>
</evidence>
<gene>
    <name evidence="8" type="ORF">BDN70DRAFT_872049</name>
</gene>
<name>A0A9P5ZD80_9AGAR</name>
<feature type="transmembrane region" description="Helical" evidence="7">
    <location>
        <begin position="237"/>
        <end position="262"/>
    </location>
</feature>
<dbReference type="PANTHER" id="PTHR30028">
    <property type="entry name" value="UPF0014 INNER MEMBRANE PROTEIN YBBM-RELATED"/>
    <property type="match status" value="1"/>
</dbReference>
<protein>
    <submittedName>
        <fullName evidence="8">ABC transporter-like protein</fullName>
    </submittedName>
</protein>
<reference evidence="8" key="1">
    <citation type="submission" date="2020-11" db="EMBL/GenBank/DDBJ databases">
        <authorList>
            <consortium name="DOE Joint Genome Institute"/>
            <person name="Ahrendt S."/>
            <person name="Riley R."/>
            <person name="Andreopoulos W."/>
            <person name="Labutti K."/>
            <person name="Pangilinan J."/>
            <person name="Ruiz-Duenas F.J."/>
            <person name="Barrasa J.M."/>
            <person name="Sanchez-Garcia M."/>
            <person name="Camarero S."/>
            <person name="Miyauchi S."/>
            <person name="Serrano A."/>
            <person name="Linde D."/>
            <person name="Babiker R."/>
            <person name="Drula E."/>
            <person name="Ayuso-Fernandez I."/>
            <person name="Pacheco R."/>
            <person name="Padilla G."/>
            <person name="Ferreira P."/>
            <person name="Barriuso J."/>
            <person name="Kellner H."/>
            <person name="Castanera R."/>
            <person name="Alfaro M."/>
            <person name="Ramirez L."/>
            <person name="Pisabarro A.G."/>
            <person name="Kuo A."/>
            <person name="Tritt A."/>
            <person name="Lipzen A."/>
            <person name="He G."/>
            <person name="Yan M."/>
            <person name="Ng V."/>
            <person name="Cullen D."/>
            <person name="Martin F."/>
            <person name="Rosso M.-N."/>
            <person name="Henrissat B."/>
            <person name="Hibbett D."/>
            <person name="Martinez A.T."/>
            <person name="Grigoriev I.V."/>
        </authorList>
    </citation>
    <scope>NUCLEOTIDE SEQUENCE</scope>
    <source>
        <strain evidence="8">CIRM-BRFM 674</strain>
    </source>
</reference>
<organism evidence="8 9">
    <name type="scientific">Pholiota conissans</name>
    <dbReference type="NCBI Taxonomy" id="109636"/>
    <lineage>
        <taxon>Eukaryota</taxon>
        <taxon>Fungi</taxon>
        <taxon>Dikarya</taxon>
        <taxon>Basidiomycota</taxon>
        <taxon>Agaricomycotina</taxon>
        <taxon>Agaricomycetes</taxon>
        <taxon>Agaricomycetidae</taxon>
        <taxon>Agaricales</taxon>
        <taxon>Agaricineae</taxon>
        <taxon>Strophariaceae</taxon>
        <taxon>Pholiota</taxon>
    </lineage>
</organism>
<feature type="transmembrane region" description="Helical" evidence="7">
    <location>
        <begin position="107"/>
        <end position="128"/>
    </location>
</feature>
<evidence type="ECO:0000256" key="4">
    <source>
        <dbReference type="ARBA" id="ARBA00022989"/>
    </source>
</evidence>
<sequence length="321" mass="34863">MSDVGISVPGSNSTQPELTWLNVAIGLAFIVVDIGISTVFRLGLGVSLAIAALRCTGQLALVATILHQVFENKNPWTVALISFVLNFLGTFETVVNKSPRRFQHMFPVVLIGMLGSTIPISILGSRFAMGIKPFWTPMQYIPIVGMLCGATISAIVVAVSYILKELQENKDKVEIYLAFGATRTEACRPIMMQALKLALTPLINSMSVIGIIAIPGMMTGALLGGASVQQAAKLQTIIMFMITASATLASVFITLAVVVIVVDEQHRVRSERISGKGGSWLNIKQLNTKKMVEWTKEKLRPRPKPPVKEEESEELLLNTLS</sequence>
<comment type="caution">
    <text evidence="8">The sequence shown here is derived from an EMBL/GenBank/DDBJ whole genome shotgun (WGS) entry which is preliminary data.</text>
</comment>
<proteinExistence type="inferred from homology"/>
<dbReference type="GO" id="GO:0005886">
    <property type="term" value="C:plasma membrane"/>
    <property type="evidence" value="ECO:0007669"/>
    <property type="project" value="TreeGrafter"/>
</dbReference>
<dbReference type="EMBL" id="MU155140">
    <property type="protein sequence ID" value="KAF9484805.1"/>
    <property type="molecule type" value="Genomic_DNA"/>
</dbReference>
<dbReference type="AlphaFoldDB" id="A0A9P5ZD80"/>
<evidence type="ECO:0000256" key="3">
    <source>
        <dbReference type="ARBA" id="ARBA00022692"/>
    </source>
</evidence>
<feature type="transmembrane region" description="Helical" evidence="7">
    <location>
        <begin position="76"/>
        <end position="95"/>
    </location>
</feature>
<dbReference type="InterPro" id="IPR005226">
    <property type="entry name" value="UPF0014_fam"/>
</dbReference>
<keyword evidence="9" id="KW-1185">Reference proteome</keyword>
<dbReference type="OrthoDB" id="432685at2759"/>
<comment type="subcellular location">
    <subcellularLocation>
        <location evidence="1">Membrane</location>
        <topology evidence="1">Multi-pass membrane protein</topology>
    </subcellularLocation>
</comment>
<accession>A0A9P5ZD80</accession>
<evidence type="ECO:0000256" key="2">
    <source>
        <dbReference type="ARBA" id="ARBA00005268"/>
    </source>
</evidence>
<dbReference type="PANTHER" id="PTHR30028:SF0">
    <property type="entry name" value="PROTEIN ALUMINUM SENSITIVE 3"/>
    <property type="match status" value="1"/>
</dbReference>
<feature type="transmembrane region" description="Helical" evidence="7">
    <location>
        <begin position="20"/>
        <end position="44"/>
    </location>
</feature>